<dbReference type="Proteomes" id="UP000692954">
    <property type="component" value="Unassembled WGS sequence"/>
</dbReference>
<protein>
    <submittedName>
        <fullName evidence="1">Uncharacterized protein</fullName>
    </submittedName>
</protein>
<name>A0A8S1RNV3_9CILI</name>
<comment type="caution">
    <text evidence="1">The sequence shown here is derived from an EMBL/GenBank/DDBJ whole genome shotgun (WGS) entry which is preliminary data.</text>
</comment>
<sequence>MKPEQKAQIITHLQKITKKHFVECVIMEYYKQLILEFHYLMQKHLWLHILLLKFKIYIVLLNYQEYLQLLVFNVLNI</sequence>
<dbReference type="AlphaFoldDB" id="A0A8S1RNV3"/>
<evidence type="ECO:0000313" key="1">
    <source>
        <dbReference type="EMBL" id="CAD8128495.1"/>
    </source>
</evidence>
<evidence type="ECO:0000313" key="2">
    <source>
        <dbReference type="Proteomes" id="UP000692954"/>
    </source>
</evidence>
<proteinExistence type="predicted"/>
<dbReference type="EMBL" id="CAJJDN010000189">
    <property type="protein sequence ID" value="CAD8128495.1"/>
    <property type="molecule type" value="Genomic_DNA"/>
</dbReference>
<gene>
    <name evidence="1" type="ORF">PSON_ATCC_30995.1.T1890073</name>
</gene>
<accession>A0A8S1RNV3</accession>
<keyword evidence="2" id="KW-1185">Reference proteome</keyword>
<organism evidence="1 2">
    <name type="scientific">Paramecium sonneborni</name>
    <dbReference type="NCBI Taxonomy" id="65129"/>
    <lineage>
        <taxon>Eukaryota</taxon>
        <taxon>Sar</taxon>
        <taxon>Alveolata</taxon>
        <taxon>Ciliophora</taxon>
        <taxon>Intramacronucleata</taxon>
        <taxon>Oligohymenophorea</taxon>
        <taxon>Peniculida</taxon>
        <taxon>Parameciidae</taxon>
        <taxon>Paramecium</taxon>
    </lineage>
</organism>
<reference evidence="1" key="1">
    <citation type="submission" date="2021-01" db="EMBL/GenBank/DDBJ databases">
        <authorList>
            <consortium name="Genoscope - CEA"/>
            <person name="William W."/>
        </authorList>
    </citation>
    <scope>NUCLEOTIDE SEQUENCE</scope>
</reference>